<reference evidence="2 3" key="1">
    <citation type="journal article" name="Sci. Rep.">
        <title>Genome-scale phylogenetic analyses confirm Olpidium as the closest living zoosporic fungus to the non-flagellated, terrestrial fungi.</title>
        <authorList>
            <person name="Chang Y."/>
            <person name="Rochon D."/>
            <person name="Sekimoto S."/>
            <person name="Wang Y."/>
            <person name="Chovatia M."/>
            <person name="Sandor L."/>
            <person name="Salamov A."/>
            <person name="Grigoriev I.V."/>
            <person name="Stajich J.E."/>
            <person name="Spatafora J.W."/>
        </authorList>
    </citation>
    <scope>NUCLEOTIDE SEQUENCE [LARGE SCALE GENOMIC DNA]</scope>
    <source>
        <strain evidence="2">S191</strain>
    </source>
</reference>
<accession>A0A8H7ZSG8</accession>
<dbReference type="Proteomes" id="UP000673691">
    <property type="component" value="Unassembled WGS sequence"/>
</dbReference>
<evidence type="ECO:0000313" key="3">
    <source>
        <dbReference type="Proteomes" id="UP000673691"/>
    </source>
</evidence>
<feature type="region of interest" description="Disordered" evidence="1">
    <location>
        <begin position="1"/>
        <end position="224"/>
    </location>
</feature>
<proteinExistence type="predicted"/>
<feature type="compositionally biased region" description="Low complexity" evidence="1">
    <location>
        <begin position="25"/>
        <end position="47"/>
    </location>
</feature>
<name>A0A8H7ZSG8_9FUNG</name>
<gene>
    <name evidence="2" type="ORF">BJ554DRAFT_1069</name>
</gene>
<sequence length="270" mass="27735">MQQPPRPPGQGGPGAPQKLLPVHPPGAMQGQAPAPRPGHQLPQQQNQRPPPRPFQQPHLQAATGSSVPSLQMPRPTGFSAHSGTPAMGGGVPRPIQQPQPPGVQHGMFRSGSPVASPDMFRPGQQYSQLPLSQAASPDLASKPTGGADVLPPRSRSAGERQVVPPSPGQHPSWTMGGAPSQTAGLPGQDSRTAGPGMTPLLPRLGTASGTPWQGTPPTSRPMSAQAMSHNTYANVSGGPGSAPSVDQATAQFGAMTMGNLSVRGICQIFR</sequence>
<evidence type="ECO:0000256" key="1">
    <source>
        <dbReference type="SAM" id="MobiDB-lite"/>
    </source>
</evidence>
<protein>
    <submittedName>
        <fullName evidence="2">Uncharacterized protein</fullName>
    </submittedName>
</protein>
<evidence type="ECO:0000313" key="2">
    <source>
        <dbReference type="EMBL" id="KAG5458666.1"/>
    </source>
</evidence>
<dbReference type="EMBL" id="JAEFCI010008110">
    <property type="protein sequence ID" value="KAG5458666.1"/>
    <property type="molecule type" value="Genomic_DNA"/>
</dbReference>
<feature type="compositionally biased region" description="Pro residues" evidence="1">
    <location>
        <begin position="1"/>
        <end position="10"/>
    </location>
</feature>
<feature type="compositionally biased region" description="Polar residues" evidence="1">
    <location>
        <begin position="207"/>
        <end position="224"/>
    </location>
</feature>
<organism evidence="2 3">
    <name type="scientific">Olpidium bornovanus</name>
    <dbReference type="NCBI Taxonomy" id="278681"/>
    <lineage>
        <taxon>Eukaryota</taxon>
        <taxon>Fungi</taxon>
        <taxon>Fungi incertae sedis</taxon>
        <taxon>Olpidiomycota</taxon>
        <taxon>Olpidiomycotina</taxon>
        <taxon>Olpidiomycetes</taxon>
        <taxon>Olpidiales</taxon>
        <taxon>Olpidiaceae</taxon>
        <taxon>Olpidium</taxon>
    </lineage>
</organism>
<comment type="caution">
    <text evidence="2">The sequence shown here is derived from an EMBL/GenBank/DDBJ whole genome shotgun (WGS) entry which is preliminary data.</text>
</comment>
<feature type="compositionally biased region" description="Polar residues" evidence="1">
    <location>
        <begin position="124"/>
        <end position="135"/>
    </location>
</feature>
<keyword evidence="3" id="KW-1185">Reference proteome</keyword>
<dbReference type="AlphaFoldDB" id="A0A8H7ZSG8"/>